<dbReference type="Pfam" id="PF00672">
    <property type="entry name" value="HAMP"/>
    <property type="match status" value="1"/>
</dbReference>
<dbReference type="AlphaFoldDB" id="A0A0C1Y3D5"/>
<protein>
    <submittedName>
        <fullName evidence="1">DUF3365 domain-containing protein</fullName>
    </submittedName>
</protein>
<dbReference type="PROSITE" id="PS50885">
    <property type="entry name" value="HAMP"/>
    <property type="match status" value="1"/>
</dbReference>
<reference evidence="1" key="3">
    <citation type="submission" date="2020-02" db="EMBL/GenBank/DDBJ databases">
        <authorList>
            <person name="Sarangi A.N."/>
            <person name="Ghosh S."/>
            <person name="Mukherjee M."/>
            <person name="Tripathy S."/>
        </authorList>
    </citation>
    <scope>NUCLEOTIDE SEQUENCE</scope>
    <source>
        <strain evidence="1">BDU141951</strain>
    </source>
</reference>
<dbReference type="PANTHER" id="PTHR32089">
    <property type="entry name" value="METHYL-ACCEPTING CHEMOTAXIS PROTEIN MCPB"/>
    <property type="match status" value="1"/>
</dbReference>
<sequence length="314" mass="34844">MNKLKNLQLGQKFTLLLTLVFLGGVLASGVALSSVLNRGTQGQLTTNALMLMETMNAIRGYTSEHVQPEIADRLEEEFLPESVPAYSAREVFETFRLNPNYSDFFYKEATLNPTNLRDKADAFEAELVNNFRANPNNASEVSGFRSTPAGDLYYIARPIKVGQQSCLECHSTPAAAPASMIERYGSENGFGWELEEIVGAQMISVPAERVVQAARQSLVLILGIFIVAFAVAIVLVNLWLKRLVVRPLNRMAMVAEAVSMGDTEAEFTQDSQDEVGKLAEAFNRMRLSLQMAMKRLERYREGRRSGSSTNDLSQ</sequence>
<evidence type="ECO:0000313" key="1">
    <source>
        <dbReference type="EMBL" id="NEV66324.1"/>
    </source>
</evidence>
<name>A0A0C1Y3D5_9CYAN</name>
<accession>A0A0C1Y3D5</accession>
<dbReference type="CDD" id="cd06225">
    <property type="entry name" value="HAMP"/>
    <property type="match status" value="1"/>
</dbReference>
<dbReference type="Gene3D" id="6.10.340.10">
    <property type="match status" value="1"/>
</dbReference>
<reference evidence="1" key="2">
    <citation type="journal article" date="2015" name="Genome Announc.">
        <title>Draft Genome Sequence of Filamentous Marine Cyanobacterium Lyngbya confervoides Strain BDU141951.</title>
        <authorList>
            <person name="Chandrababunaidu M.M."/>
            <person name="Sen D."/>
            <person name="Tripathy S."/>
        </authorList>
    </citation>
    <scope>NUCLEOTIDE SEQUENCE</scope>
    <source>
        <strain evidence="1">BDU141951</strain>
    </source>
</reference>
<dbReference type="SUPFAM" id="SSF158472">
    <property type="entry name" value="HAMP domain-like"/>
    <property type="match status" value="1"/>
</dbReference>
<reference evidence="1" key="1">
    <citation type="submission" date="2014-11" db="EMBL/GenBank/DDBJ databases">
        <authorList>
            <person name="Malar M.C."/>
            <person name="Sen D."/>
            <person name="Tripathy S."/>
        </authorList>
    </citation>
    <scope>NUCLEOTIDE SEQUENCE</scope>
    <source>
        <strain evidence="1">BDU141951</strain>
    </source>
</reference>
<dbReference type="GO" id="GO:0007165">
    <property type="term" value="P:signal transduction"/>
    <property type="evidence" value="ECO:0007669"/>
    <property type="project" value="InterPro"/>
</dbReference>
<gene>
    <name evidence="1" type="ORF">QQ91_004245</name>
</gene>
<dbReference type="InterPro" id="IPR021796">
    <property type="entry name" value="Tll0287-like_dom"/>
</dbReference>
<dbReference type="InterPro" id="IPR003660">
    <property type="entry name" value="HAMP_dom"/>
</dbReference>
<dbReference type="SMART" id="SM00304">
    <property type="entry name" value="HAMP"/>
    <property type="match status" value="1"/>
</dbReference>
<organism evidence="1">
    <name type="scientific">Lyngbya confervoides BDU141951</name>
    <dbReference type="NCBI Taxonomy" id="1574623"/>
    <lineage>
        <taxon>Bacteria</taxon>
        <taxon>Bacillati</taxon>
        <taxon>Cyanobacteriota</taxon>
        <taxon>Cyanophyceae</taxon>
        <taxon>Oscillatoriophycideae</taxon>
        <taxon>Oscillatoriales</taxon>
        <taxon>Microcoleaceae</taxon>
        <taxon>Lyngbya</taxon>
    </lineage>
</organism>
<comment type="caution">
    <text evidence="1">The sequence shown here is derived from an EMBL/GenBank/DDBJ whole genome shotgun (WGS) entry which is preliminary data.</text>
</comment>
<proteinExistence type="predicted"/>
<dbReference type="GO" id="GO:0016020">
    <property type="term" value="C:membrane"/>
    <property type="evidence" value="ECO:0007669"/>
    <property type="project" value="InterPro"/>
</dbReference>
<dbReference type="PANTHER" id="PTHR32089:SF112">
    <property type="entry name" value="LYSOZYME-LIKE PROTEIN-RELATED"/>
    <property type="match status" value="1"/>
</dbReference>
<dbReference type="Pfam" id="PF11845">
    <property type="entry name" value="Tll0287-like"/>
    <property type="match status" value="1"/>
</dbReference>
<dbReference type="EMBL" id="JTHE02000003">
    <property type="protein sequence ID" value="NEV66324.1"/>
    <property type="molecule type" value="Genomic_DNA"/>
</dbReference>